<proteinExistence type="predicted"/>
<dbReference type="AlphaFoldDB" id="A0A1W0E4D0"/>
<dbReference type="EMBL" id="MNPJ01000022">
    <property type="protein sequence ID" value="OQS54090.1"/>
    <property type="molecule type" value="Genomic_DNA"/>
</dbReference>
<accession>A0A1W0E4D0</accession>
<protein>
    <submittedName>
        <fullName evidence="1">Uncharacterized protein</fullName>
    </submittedName>
</protein>
<evidence type="ECO:0000313" key="2">
    <source>
        <dbReference type="Proteomes" id="UP000192758"/>
    </source>
</evidence>
<dbReference type="VEuPathDB" id="MicrosporidiaDB:EHP00_1160"/>
<keyword evidence="2" id="KW-1185">Reference proteome</keyword>
<comment type="caution">
    <text evidence="1">The sequence shown here is derived from an EMBL/GenBank/DDBJ whole genome shotgun (WGS) entry which is preliminary data.</text>
</comment>
<reference evidence="1 2" key="1">
    <citation type="journal article" date="2017" name="Environ. Microbiol.">
        <title>Decay of the glycolytic pathway and adaptation to intranuclear parasitism within Enterocytozoonidae microsporidia.</title>
        <authorList>
            <person name="Wiredu Boakye D."/>
            <person name="Jaroenlak P."/>
            <person name="Prachumwat A."/>
            <person name="Williams T.A."/>
            <person name="Bateman K.S."/>
            <person name="Itsathitphaisarn O."/>
            <person name="Sritunyalucksana K."/>
            <person name="Paszkiewicz K.H."/>
            <person name="Moore K.A."/>
            <person name="Stentiford G.D."/>
            <person name="Williams B.A."/>
        </authorList>
    </citation>
    <scope>NUCLEOTIDE SEQUENCE [LARGE SCALE GENOMIC DNA]</scope>
    <source>
        <strain evidence="1 2">TH1</strain>
    </source>
</reference>
<gene>
    <name evidence="1" type="ORF">EHP00_1160</name>
</gene>
<evidence type="ECO:0000313" key="1">
    <source>
        <dbReference type="EMBL" id="OQS54090.1"/>
    </source>
</evidence>
<sequence>MFKIEKEIMFFDVSKIEAFINKYNLIKCNYNLLSNIKILRKCDYINAKKILNDTLKLKSEIKYLQIQLLHLKIYYFKIKAIETNYKHIKLISKNIEKCVNNEKILMYMSKTLFYLEKNILLGIKNNRTLHKWKESKILIDKLNIIE</sequence>
<organism evidence="1 2">
    <name type="scientific">Ecytonucleospora hepatopenaei</name>
    <dbReference type="NCBI Taxonomy" id="646526"/>
    <lineage>
        <taxon>Eukaryota</taxon>
        <taxon>Fungi</taxon>
        <taxon>Fungi incertae sedis</taxon>
        <taxon>Microsporidia</taxon>
        <taxon>Enterocytozoonidae</taxon>
        <taxon>Ecytonucleospora</taxon>
    </lineage>
</organism>
<name>A0A1W0E4D0_9MICR</name>
<dbReference type="Proteomes" id="UP000192758">
    <property type="component" value="Unassembled WGS sequence"/>
</dbReference>